<evidence type="ECO:0000313" key="1">
    <source>
        <dbReference type="EMBL" id="CEL02448.1"/>
    </source>
</evidence>
<dbReference type="AlphaFoldDB" id="A0A0U5FSH3"/>
<dbReference type="STRING" id="454130.A0A0U5FSH3"/>
<dbReference type="EMBL" id="CDMC01000003">
    <property type="protein sequence ID" value="CEL02448.1"/>
    <property type="molecule type" value="Genomic_DNA"/>
</dbReference>
<evidence type="ECO:0000313" key="2">
    <source>
        <dbReference type="Proteomes" id="UP000054771"/>
    </source>
</evidence>
<keyword evidence="2" id="KW-1185">Reference proteome</keyword>
<name>A0A0U5FSH3_ASPCI</name>
<proteinExistence type="predicted"/>
<sequence length="171" mass="18912">MSKLAQQRSVTPAALCRPFWRTLSVIVAKNLQSRPYMAEQLCDLLGMRVDDFLRLTEVFVLPHLVLSRKRDVIARIGGTYKEVKTPFDICSEKDNLAAILAFLLCQPSSEPQKMIMSTLSAVDSAFDGRTLAELVRIEPILIACDLLKGLGDMGKDNGARVCVGPRMQAVC</sequence>
<protein>
    <submittedName>
        <fullName evidence="1">Putative UVSB</fullName>
    </submittedName>
</protein>
<gene>
    <name evidence="1" type="ORF">ASPCAL03618</name>
</gene>
<reference evidence="2" key="1">
    <citation type="journal article" date="2016" name="Genome Announc.">
        <title>Draft genome sequences of fungus Aspergillus calidoustus.</title>
        <authorList>
            <person name="Horn F."/>
            <person name="Linde J."/>
            <person name="Mattern D.J."/>
            <person name="Walther G."/>
            <person name="Guthke R."/>
            <person name="Scherlach K."/>
            <person name="Martin K."/>
            <person name="Brakhage A.A."/>
            <person name="Petzke L."/>
            <person name="Valiante V."/>
        </authorList>
    </citation>
    <scope>NUCLEOTIDE SEQUENCE [LARGE SCALE GENOMIC DNA]</scope>
    <source>
        <strain evidence="2">SF006504</strain>
    </source>
</reference>
<dbReference type="Proteomes" id="UP000054771">
    <property type="component" value="Unassembled WGS sequence"/>
</dbReference>
<organism evidence="1 2">
    <name type="scientific">Aspergillus calidoustus</name>
    <dbReference type="NCBI Taxonomy" id="454130"/>
    <lineage>
        <taxon>Eukaryota</taxon>
        <taxon>Fungi</taxon>
        <taxon>Dikarya</taxon>
        <taxon>Ascomycota</taxon>
        <taxon>Pezizomycotina</taxon>
        <taxon>Eurotiomycetes</taxon>
        <taxon>Eurotiomycetidae</taxon>
        <taxon>Eurotiales</taxon>
        <taxon>Aspergillaceae</taxon>
        <taxon>Aspergillus</taxon>
        <taxon>Aspergillus subgen. Nidulantes</taxon>
    </lineage>
</organism>
<dbReference type="OrthoDB" id="4506490at2759"/>
<accession>A0A0U5FSH3</accession>